<evidence type="ECO:0000313" key="1">
    <source>
        <dbReference type="EMBL" id="RLE45620.1"/>
    </source>
</evidence>
<sequence>MIVWFDALTPKQALLMAMCKLKFESLGYDTLLTTRQHDCTCWLLDELGIEYAVVGGYGGASRKGKLRASLERSMKLFKLISDLDEKPVLHVSLSSPEATRIAFGLGIPIILFNDTPHSIYVNRLTLPLASKVIVPEAIPSEAFSYAIDSRRIVHYRGVDEVAWMRNFKPNKSVLDQLDLSINDRIVLIRSEEAKASYYPSLKTYPTIAFAREVLKRCSDVKVVYLARYGDQRTYARRILRNAIVPSEAVDSRSLAYYSCLVVSGGGTVSREGALLGTPSICLFRSRLHVNDWLERMGFPIYSFKRVRDAVEFAVKVLSNPDSYRINVREQLNKLEDPVEVLVRVWREMGG</sequence>
<dbReference type="PANTHER" id="PTHR39662">
    <property type="entry name" value="DUF354 DOMAIN-CONTAINING PROTEIN-RELATED"/>
    <property type="match status" value="1"/>
</dbReference>
<dbReference type="AlphaFoldDB" id="A0A497EJN1"/>
<proteinExistence type="predicted"/>
<dbReference type="SUPFAM" id="SSF53756">
    <property type="entry name" value="UDP-Glycosyltransferase/glycogen phosphorylase"/>
    <property type="match status" value="1"/>
</dbReference>
<gene>
    <name evidence="1" type="ORF">DRJ31_11025</name>
</gene>
<organism evidence="1 2">
    <name type="scientific">Thermoproteota archaeon</name>
    <dbReference type="NCBI Taxonomy" id="2056631"/>
    <lineage>
        <taxon>Archaea</taxon>
        <taxon>Thermoproteota</taxon>
    </lineage>
</organism>
<dbReference type="InterPro" id="IPR007152">
    <property type="entry name" value="DUF354"/>
</dbReference>
<comment type="caution">
    <text evidence="1">The sequence shown here is derived from an EMBL/GenBank/DDBJ whole genome shotgun (WGS) entry which is preliminary data.</text>
</comment>
<dbReference type="Proteomes" id="UP000278475">
    <property type="component" value="Unassembled WGS sequence"/>
</dbReference>
<reference evidence="1 2" key="1">
    <citation type="submission" date="2018-06" db="EMBL/GenBank/DDBJ databases">
        <title>Extensive metabolic versatility and redundancy in microbially diverse, dynamic hydrothermal sediments.</title>
        <authorList>
            <person name="Dombrowski N."/>
            <person name="Teske A."/>
            <person name="Baker B.J."/>
        </authorList>
    </citation>
    <scope>NUCLEOTIDE SEQUENCE [LARGE SCALE GENOMIC DNA]</scope>
    <source>
        <strain evidence="1">B66_G16</strain>
    </source>
</reference>
<evidence type="ECO:0008006" key="3">
    <source>
        <dbReference type="Google" id="ProtNLM"/>
    </source>
</evidence>
<name>A0A497EJN1_9CREN</name>
<dbReference type="PIRSF" id="PIRSF005357">
    <property type="entry name" value="UCP005357"/>
    <property type="match status" value="1"/>
</dbReference>
<dbReference type="Pfam" id="PF04007">
    <property type="entry name" value="DUF354"/>
    <property type="match status" value="1"/>
</dbReference>
<evidence type="ECO:0000313" key="2">
    <source>
        <dbReference type="Proteomes" id="UP000278475"/>
    </source>
</evidence>
<dbReference type="EMBL" id="QMQV01000242">
    <property type="protein sequence ID" value="RLE45620.1"/>
    <property type="molecule type" value="Genomic_DNA"/>
</dbReference>
<dbReference type="PANTHER" id="PTHR39662:SF1">
    <property type="entry name" value="DUF354 DOMAIN-CONTAINING PROTEIN"/>
    <property type="match status" value="1"/>
</dbReference>
<accession>A0A497EJN1</accession>
<protein>
    <recommendedName>
        <fullName evidence="3">DUF354 domain-containing protein</fullName>
    </recommendedName>
</protein>